<gene>
    <name evidence="1" type="ORF">D5H75_10940</name>
</gene>
<evidence type="ECO:0000313" key="1">
    <source>
        <dbReference type="EMBL" id="RJL33315.1"/>
    </source>
</evidence>
<organism evidence="1 2">
    <name type="scientific">Bailinhaonella thermotolerans</name>
    <dbReference type="NCBI Taxonomy" id="1070861"/>
    <lineage>
        <taxon>Bacteria</taxon>
        <taxon>Bacillati</taxon>
        <taxon>Actinomycetota</taxon>
        <taxon>Actinomycetes</taxon>
        <taxon>Streptosporangiales</taxon>
        <taxon>Streptosporangiaceae</taxon>
        <taxon>Bailinhaonella</taxon>
    </lineage>
</organism>
<keyword evidence="2" id="KW-1185">Reference proteome</keyword>
<name>A0A3A4AUP9_9ACTN</name>
<protein>
    <submittedName>
        <fullName evidence="1">Uncharacterized protein</fullName>
    </submittedName>
</protein>
<dbReference type="AlphaFoldDB" id="A0A3A4AUP9"/>
<dbReference type="RefSeq" id="WP_119926274.1">
    <property type="nucleotide sequence ID" value="NZ_QZEY01000003.1"/>
</dbReference>
<evidence type="ECO:0000313" key="2">
    <source>
        <dbReference type="Proteomes" id="UP000265768"/>
    </source>
</evidence>
<proteinExistence type="predicted"/>
<dbReference type="Proteomes" id="UP000265768">
    <property type="component" value="Unassembled WGS sequence"/>
</dbReference>
<reference evidence="1 2" key="1">
    <citation type="submission" date="2018-09" db="EMBL/GenBank/DDBJ databases">
        <title>YIM 75507 draft genome.</title>
        <authorList>
            <person name="Tang S."/>
            <person name="Feng Y."/>
        </authorList>
    </citation>
    <scope>NUCLEOTIDE SEQUENCE [LARGE SCALE GENOMIC DNA]</scope>
    <source>
        <strain evidence="1 2">YIM 75507</strain>
    </source>
</reference>
<comment type="caution">
    <text evidence="1">The sequence shown here is derived from an EMBL/GenBank/DDBJ whole genome shotgun (WGS) entry which is preliminary data.</text>
</comment>
<sequence>MLDGKRGRRAAAGAAAAAVAVAGVLIALGSDDGTAGGAGAGAWRGKATPAAAGGCLSPVEVNVKKVDGTPLTNQEMTGFAARLRLTAGVAEVQEPRRAASTRASVRVMVADETRAAAAPIRLEAPWAAPEGAEVSVVQLRPRCEPRGGSPA</sequence>
<dbReference type="EMBL" id="QZEY01000003">
    <property type="protein sequence ID" value="RJL33315.1"/>
    <property type="molecule type" value="Genomic_DNA"/>
</dbReference>
<accession>A0A3A4AUP9</accession>